<dbReference type="SMART" id="SM00564">
    <property type="entry name" value="PQQ"/>
    <property type="match status" value="2"/>
</dbReference>
<feature type="domain" description="Pyrrolo-quinoline quinone repeat" evidence="3">
    <location>
        <begin position="109"/>
        <end position="241"/>
    </location>
</feature>
<dbReference type="SUPFAM" id="SSF50998">
    <property type="entry name" value="Quinoprotein alcohol dehydrogenase-like"/>
    <property type="match status" value="1"/>
</dbReference>
<keyword evidence="2" id="KW-0472">Membrane</keyword>
<feature type="transmembrane region" description="Helical" evidence="2">
    <location>
        <begin position="36"/>
        <end position="55"/>
    </location>
</feature>
<keyword evidence="2" id="KW-0812">Transmembrane</keyword>
<proteinExistence type="predicted"/>
<evidence type="ECO:0000256" key="2">
    <source>
        <dbReference type="SAM" id="Phobius"/>
    </source>
</evidence>
<name>A0A8J3IPM2_9CHLR</name>
<feature type="compositionally biased region" description="Low complexity" evidence="1">
    <location>
        <begin position="63"/>
        <end position="83"/>
    </location>
</feature>
<keyword evidence="2" id="KW-1133">Transmembrane helix</keyword>
<dbReference type="InterPro" id="IPR015943">
    <property type="entry name" value="WD40/YVTN_repeat-like_dom_sf"/>
</dbReference>
<evidence type="ECO:0000313" key="4">
    <source>
        <dbReference type="EMBL" id="GHO94111.1"/>
    </source>
</evidence>
<comment type="caution">
    <text evidence="4">The sequence shown here is derived from an EMBL/GenBank/DDBJ whole genome shotgun (WGS) entry which is preliminary data.</text>
</comment>
<dbReference type="InterPro" id="IPR018391">
    <property type="entry name" value="PQQ_b-propeller_rpt"/>
</dbReference>
<feature type="region of interest" description="Disordered" evidence="1">
    <location>
        <begin position="58"/>
        <end position="83"/>
    </location>
</feature>
<protein>
    <recommendedName>
        <fullName evidence="3">Pyrrolo-quinoline quinone repeat domain-containing protein</fullName>
    </recommendedName>
</protein>
<accession>A0A8J3IPM2</accession>
<dbReference type="Proteomes" id="UP000597444">
    <property type="component" value="Unassembled WGS sequence"/>
</dbReference>
<evidence type="ECO:0000259" key="3">
    <source>
        <dbReference type="Pfam" id="PF13360"/>
    </source>
</evidence>
<dbReference type="Gene3D" id="2.130.10.10">
    <property type="entry name" value="YVTN repeat-like/Quinoprotein amine dehydrogenase"/>
    <property type="match status" value="1"/>
</dbReference>
<dbReference type="Gene3D" id="2.40.128.630">
    <property type="match status" value="1"/>
</dbReference>
<evidence type="ECO:0000313" key="5">
    <source>
        <dbReference type="Proteomes" id="UP000597444"/>
    </source>
</evidence>
<organism evidence="4 5">
    <name type="scientific">Reticulibacter mediterranei</name>
    <dbReference type="NCBI Taxonomy" id="2778369"/>
    <lineage>
        <taxon>Bacteria</taxon>
        <taxon>Bacillati</taxon>
        <taxon>Chloroflexota</taxon>
        <taxon>Ktedonobacteria</taxon>
        <taxon>Ktedonobacterales</taxon>
        <taxon>Reticulibacteraceae</taxon>
        <taxon>Reticulibacter</taxon>
    </lineage>
</organism>
<dbReference type="RefSeq" id="WP_220204869.1">
    <property type="nucleotide sequence ID" value="NZ_BNJK01000001.1"/>
</dbReference>
<dbReference type="Pfam" id="PF13360">
    <property type="entry name" value="PQQ_2"/>
    <property type="match status" value="1"/>
</dbReference>
<feature type="transmembrane region" description="Helical" evidence="2">
    <location>
        <begin position="6"/>
        <end position="24"/>
    </location>
</feature>
<dbReference type="PANTHER" id="PTHR34512:SF30">
    <property type="entry name" value="OUTER MEMBRANE PROTEIN ASSEMBLY FACTOR BAMB"/>
    <property type="match status" value="1"/>
</dbReference>
<dbReference type="InterPro" id="IPR002372">
    <property type="entry name" value="PQQ_rpt_dom"/>
</dbReference>
<evidence type="ECO:0000256" key="1">
    <source>
        <dbReference type="SAM" id="MobiDB-lite"/>
    </source>
</evidence>
<dbReference type="InterPro" id="IPR011047">
    <property type="entry name" value="Quinoprotein_ADH-like_sf"/>
</dbReference>
<dbReference type="AlphaFoldDB" id="A0A8J3IPM2"/>
<reference evidence="4" key="1">
    <citation type="submission" date="2020-10" db="EMBL/GenBank/DDBJ databases">
        <title>Taxonomic study of unclassified bacteria belonging to the class Ktedonobacteria.</title>
        <authorList>
            <person name="Yabe S."/>
            <person name="Wang C.M."/>
            <person name="Zheng Y."/>
            <person name="Sakai Y."/>
            <person name="Cavaletti L."/>
            <person name="Monciardini P."/>
            <person name="Donadio S."/>
        </authorList>
    </citation>
    <scope>NUCLEOTIDE SEQUENCE</scope>
    <source>
        <strain evidence="4">ID150040</strain>
    </source>
</reference>
<dbReference type="EMBL" id="BNJK01000001">
    <property type="protein sequence ID" value="GHO94111.1"/>
    <property type="molecule type" value="Genomic_DNA"/>
</dbReference>
<sequence>MFFAFVIIAGMLLIGVLVFARLAARGQFVMPSRSPVWIILSAILFVLAGCGSGSVTTPPPMTPISTSDTGATTPTSASGTTQSDWTMYHNDNARTGYIENFSDPKQLSRLWDKTLDGAVYAEPLVVGGHVLIATEQNTIYSFDAQTGQEQWHTNVGTPVPRAALPCGNIDPSGITGTPIYDPATKELFAVAEISGPSHILVGLDVSNGQVKLRRQIDVAGMDPSAHQERAALALNQGTVYIAFGGRYGDCGNYHGMVIGSKTNGQGQLLVYQVPTPREGGIWSPPGPAIDANGHLYVAVGNGEVTSGTWDHTDSVLRLSPTLQLEDGFAPTQWAQDNAADADLGSMSPVLLPNGQVFSVGKSGRGYLLHANALGGVGGQIQEQQVCPSYGGYATVGSQIFLPCRNGIRQVKIEGNSITMGWQHDQPNGSPVVGGHTVYCMDYAGGTLYALNSDDGSVRTSLSIGTTSRFATPTLWNGLVFVGTMQGVVALKVA</sequence>
<dbReference type="PANTHER" id="PTHR34512">
    <property type="entry name" value="CELL SURFACE PROTEIN"/>
    <property type="match status" value="1"/>
</dbReference>
<keyword evidence="5" id="KW-1185">Reference proteome</keyword>
<gene>
    <name evidence="4" type="ORF">KSF_041590</name>
</gene>